<dbReference type="InterPro" id="IPR006101">
    <property type="entry name" value="Glyco_hydro_2"/>
</dbReference>
<dbReference type="InterPro" id="IPR023232">
    <property type="entry name" value="Glyco_hydro_2_AS"/>
</dbReference>
<evidence type="ECO:0000256" key="9">
    <source>
        <dbReference type="SAM" id="MobiDB-lite"/>
    </source>
</evidence>
<dbReference type="InterPro" id="IPR006104">
    <property type="entry name" value="Glyco_hydro_2_N"/>
</dbReference>
<dbReference type="InterPro" id="IPR050347">
    <property type="entry name" value="Bact_Beta-galactosidase"/>
</dbReference>
<dbReference type="InterPro" id="IPR011013">
    <property type="entry name" value="Gal_mutarotase_sf_dom"/>
</dbReference>
<dbReference type="Gene3D" id="3.20.20.80">
    <property type="entry name" value="Glycosidases"/>
    <property type="match status" value="1"/>
</dbReference>
<reference evidence="11 12" key="1">
    <citation type="journal article" date="2019" name="Int. J. Syst. Evol. Microbiol.">
        <title>The Global Catalogue of Microorganisms (GCM) 10K type strain sequencing project: providing services to taxonomists for standard genome sequencing and annotation.</title>
        <authorList>
            <consortium name="The Broad Institute Genomics Platform"/>
            <consortium name="The Broad Institute Genome Sequencing Center for Infectious Disease"/>
            <person name="Wu L."/>
            <person name="Ma J."/>
        </authorList>
    </citation>
    <scope>NUCLEOTIDE SEQUENCE [LARGE SCALE GENOMIC DNA]</scope>
    <source>
        <strain evidence="11 12">JCM 16373</strain>
    </source>
</reference>
<dbReference type="Pfam" id="PF02836">
    <property type="entry name" value="Glyco_hydro_2_C"/>
    <property type="match status" value="1"/>
</dbReference>
<dbReference type="PROSITE" id="PS00608">
    <property type="entry name" value="GLYCOSYL_HYDROL_F2_2"/>
    <property type="match status" value="1"/>
</dbReference>
<dbReference type="InterPro" id="IPR023230">
    <property type="entry name" value="Glyco_hydro_2_CS"/>
</dbReference>
<evidence type="ECO:0000256" key="8">
    <source>
        <dbReference type="RuleBase" id="RU361154"/>
    </source>
</evidence>
<dbReference type="SUPFAM" id="SSF49303">
    <property type="entry name" value="beta-Galactosidase/glucuronidase domain"/>
    <property type="match status" value="2"/>
</dbReference>
<dbReference type="EC" id="3.2.1.23" evidence="3 8"/>
<comment type="similarity">
    <text evidence="2 8">Belongs to the glycosyl hydrolase 2 family.</text>
</comment>
<protein>
    <recommendedName>
        <fullName evidence="4 8">Beta-galactosidase</fullName>
        <ecNumber evidence="3 8">3.2.1.23</ecNumber>
    </recommendedName>
    <alternativeName>
        <fullName evidence="7 8">Lactase</fullName>
    </alternativeName>
</protein>
<dbReference type="RefSeq" id="WP_344570073.1">
    <property type="nucleotide sequence ID" value="NZ_BAAARJ010000023.1"/>
</dbReference>
<dbReference type="InterPro" id="IPR032312">
    <property type="entry name" value="LacZ_4"/>
</dbReference>
<dbReference type="PANTHER" id="PTHR46323">
    <property type="entry name" value="BETA-GALACTOSIDASE"/>
    <property type="match status" value="1"/>
</dbReference>
<dbReference type="Gene3D" id="2.70.98.10">
    <property type="match status" value="1"/>
</dbReference>
<evidence type="ECO:0000256" key="2">
    <source>
        <dbReference type="ARBA" id="ARBA00007401"/>
    </source>
</evidence>
<keyword evidence="12" id="KW-1185">Reference proteome</keyword>
<dbReference type="PROSITE" id="PS51318">
    <property type="entry name" value="TAT"/>
    <property type="match status" value="1"/>
</dbReference>
<dbReference type="Pfam" id="PF00703">
    <property type="entry name" value="Glyco_hydro_2"/>
    <property type="match status" value="1"/>
</dbReference>
<evidence type="ECO:0000313" key="12">
    <source>
        <dbReference type="Proteomes" id="UP001501447"/>
    </source>
</evidence>
<dbReference type="Pfam" id="PF02929">
    <property type="entry name" value="Bgal_small_N"/>
    <property type="match status" value="1"/>
</dbReference>
<evidence type="ECO:0000256" key="5">
    <source>
        <dbReference type="ARBA" id="ARBA00022801"/>
    </source>
</evidence>
<dbReference type="InterPro" id="IPR006103">
    <property type="entry name" value="Glyco_hydro_2_cat"/>
</dbReference>
<dbReference type="InterPro" id="IPR013783">
    <property type="entry name" value="Ig-like_fold"/>
</dbReference>
<dbReference type="InterPro" id="IPR006102">
    <property type="entry name" value="Ig-like_GH2"/>
</dbReference>
<dbReference type="Gene3D" id="2.60.120.260">
    <property type="entry name" value="Galactose-binding domain-like"/>
    <property type="match status" value="1"/>
</dbReference>
<dbReference type="PRINTS" id="PR00132">
    <property type="entry name" value="GLHYDRLASE2"/>
</dbReference>
<sequence>MEAKPWARRSFLTASGGVLAGWAALGEQKAAFAADSGPKGGGAGKEWDADPTTFAVNREPARTALVPYQDTASALRGNRAASPYYRSLNGNWRFRWSENPDKRPVGFHLPGFDDSDWDRIPVPSNWEMHGYREPIYLNIAYPWTGYERPEPPHVPQDFNPVGSYRRTFTVPDDWRGRRTLLSFQGVKSAFFVWVNGQRVGYSEDSYTPAEFDIGEWLREGDNTLAVEVYRWSDGSWLEDQDMIDLSGIFREVHLYSVPRVHLHDVEVRTAFDGARTRAGLNVHVRVRDTTGGAAGAYTVTGTLYDAEGRETDAGPLSGSVEPPASGTAAVVLTGKVRGPKLWSAESPSLYTLVLSVRAPGGERTEVQRVRFGFREITFGPGALEINGKPLVLTGTNRHETDPVHGQAVPEEVMLRDIRLMKQHNINAVRTSHYPNAPRWLELCDEYGLYVVDEANVESHEVRDDLPASLPEWKAACLDRARSMVERDKNHACVVIWSLGNEAGQGDNFRAMADWIHERDDSRPVHYEGMNAVADIESRMYAPPAEVEKYGKSGNPKPFLLCEYAHSMGNSTGNFQEYWDIFERYPNLHGGFIWDWVDQAITRPVPGDPSRTYLSYGGDWVPGYPTDKNFCCNGVVRADREPDPELQEVKHVYQRVSFRGGGGGAVARGEVEISNKQLFTGLDAYELRWQVTRDGERLQHGGLRPPRTEPGGSSTVHLPLQRPARSAPGAEYWLDLSLVLRRDTAWAKAGHEVAGGQLQLTDWQRPAPGEPDPEGLPPVEVAETGDAVTVSGRDFTLTLDKSTGTLTDFRHRGTRLLTEGPVPNFWRGPTDNDIGRKFHQTAKTWKEAGGKRTTDSVRTSREGRSVVRIEVRATLPTAPATSSYTTVFTVRGDGEVRVAHTLEPGKGLPDLPMVGALLTLPERYGAFGWYGRGPQENYQDRKTGARVGHYRSSVADQFTPYVRPQQCGNVTDVRWATLTAKDGTGLRVESEGRGQGEQLELSALRFTPFDLDGPGHPYELKPREATVLGVNHRQMGVGGNDSWGAPPLEEYLLHADRTYRYGYRLRAAG</sequence>
<evidence type="ECO:0000259" key="10">
    <source>
        <dbReference type="SMART" id="SM01038"/>
    </source>
</evidence>
<feature type="domain" description="Beta galactosidase small chain/" evidence="10">
    <location>
        <begin position="788"/>
        <end position="1065"/>
    </location>
</feature>
<proteinExistence type="inferred from homology"/>
<dbReference type="InterPro" id="IPR036156">
    <property type="entry name" value="Beta-gal/glucu_dom_sf"/>
</dbReference>
<dbReference type="PANTHER" id="PTHR46323:SF2">
    <property type="entry name" value="BETA-GALACTOSIDASE"/>
    <property type="match status" value="1"/>
</dbReference>
<dbReference type="PROSITE" id="PS00719">
    <property type="entry name" value="GLYCOSYL_HYDROL_F2_1"/>
    <property type="match status" value="1"/>
</dbReference>
<keyword evidence="5 8" id="KW-0378">Hydrolase</keyword>
<dbReference type="SUPFAM" id="SSF74650">
    <property type="entry name" value="Galactose mutarotase-like"/>
    <property type="match status" value="1"/>
</dbReference>
<dbReference type="Pfam" id="PF16353">
    <property type="entry name" value="LacZ_4"/>
    <property type="match status" value="1"/>
</dbReference>
<dbReference type="InterPro" id="IPR017853">
    <property type="entry name" value="GH"/>
</dbReference>
<evidence type="ECO:0000313" key="11">
    <source>
        <dbReference type="EMBL" id="GAA2634652.1"/>
    </source>
</evidence>
<evidence type="ECO:0000256" key="3">
    <source>
        <dbReference type="ARBA" id="ARBA00012756"/>
    </source>
</evidence>
<comment type="caution">
    <text evidence="11">The sequence shown here is derived from an EMBL/GenBank/DDBJ whole genome shotgun (WGS) entry which is preliminary data.</text>
</comment>
<evidence type="ECO:0000256" key="1">
    <source>
        <dbReference type="ARBA" id="ARBA00001412"/>
    </source>
</evidence>
<evidence type="ECO:0000256" key="7">
    <source>
        <dbReference type="ARBA" id="ARBA00032230"/>
    </source>
</evidence>
<dbReference type="InterPro" id="IPR006311">
    <property type="entry name" value="TAT_signal"/>
</dbReference>
<dbReference type="InterPro" id="IPR014718">
    <property type="entry name" value="GH-type_carb-bd"/>
</dbReference>
<organism evidence="11 12">
    <name type="scientific">Streptomyces axinellae</name>
    <dbReference type="NCBI Taxonomy" id="552788"/>
    <lineage>
        <taxon>Bacteria</taxon>
        <taxon>Bacillati</taxon>
        <taxon>Actinomycetota</taxon>
        <taxon>Actinomycetes</taxon>
        <taxon>Kitasatosporales</taxon>
        <taxon>Streptomycetaceae</taxon>
        <taxon>Streptomyces</taxon>
    </lineage>
</organism>
<dbReference type="SUPFAM" id="SSF49785">
    <property type="entry name" value="Galactose-binding domain-like"/>
    <property type="match status" value="1"/>
</dbReference>
<name>A0ABN3QT82_9ACTN</name>
<accession>A0ABN3QT82</accession>
<evidence type="ECO:0000256" key="6">
    <source>
        <dbReference type="ARBA" id="ARBA00023295"/>
    </source>
</evidence>
<comment type="catalytic activity">
    <reaction evidence="1 8">
        <text>Hydrolysis of terminal non-reducing beta-D-galactose residues in beta-D-galactosides.</text>
        <dbReference type="EC" id="3.2.1.23"/>
    </reaction>
</comment>
<keyword evidence="6 8" id="KW-0326">Glycosidase</keyword>
<dbReference type="Gene3D" id="2.60.40.10">
    <property type="entry name" value="Immunoglobulins"/>
    <property type="match status" value="2"/>
</dbReference>
<dbReference type="InterPro" id="IPR004199">
    <property type="entry name" value="B-gal_small/dom_5"/>
</dbReference>
<dbReference type="EMBL" id="BAAARJ010000023">
    <property type="protein sequence ID" value="GAA2634652.1"/>
    <property type="molecule type" value="Genomic_DNA"/>
</dbReference>
<evidence type="ECO:0000256" key="4">
    <source>
        <dbReference type="ARBA" id="ARBA00013303"/>
    </source>
</evidence>
<dbReference type="SUPFAM" id="SSF51445">
    <property type="entry name" value="(Trans)glycosidases"/>
    <property type="match status" value="1"/>
</dbReference>
<dbReference type="Pfam" id="PF02837">
    <property type="entry name" value="Glyco_hydro_2_N"/>
    <property type="match status" value="1"/>
</dbReference>
<gene>
    <name evidence="11" type="primary">lacZ</name>
    <name evidence="11" type="ORF">GCM10009863_58750</name>
</gene>
<dbReference type="Proteomes" id="UP001501447">
    <property type="component" value="Unassembled WGS sequence"/>
</dbReference>
<dbReference type="InterPro" id="IPR008979">
    <property type="entry name" value="Galactose-bd-like_sf"/>
</dbReference>
<feature type="region of interest" description="Disordered" evidence="9">
    <location>
        <begin position="695"/>
        <end position="717"/>
    </location>
</feature>
<dbReference type="SMART" id="SM01038">
    <property type="entry name" value="Bgal_small_N"/>
    <property type="match status" value="1"/>
</dbReference>